<feature type="non-terminal residue" evidence="1">
    <location>
        <position position="1"/>
    </location>
</feature>
<accession>A0ACA9QZB3</accession>
<name>A0ACA9QZB3_9GLOM</name>
<dbReference type="Proteomes" id="UP000789366">
    <property type="component" value="Unassembled WGS sequence"/>
</dbReference>
<dbReference type="EMBL" id="CAJVPW010053429">
    <property type="protein sequence ID" value="CAG8769975.1"/>
    <property type="molecule type" value="Genomic_DNA"/>
</dbReference>
<evidence type="ECO:0000313" key="1">
    <source>
        <dbReference type="EMBL" id="CAG8769975.1"/>
    </source>
</evidence>
<reference evidence="1" key="1">
    <citation type="submission" date="2021-06" db="EMBL/GenBank/DDBJ databases">
        <authorList>
            <person name="Kallberg Y."/>
            <person name="Tangrot J."/>
            <person name="Rosling A."/>
        </authorList>
    </citation>
    <scope>NUCLEOTIDE SEQUENCE</scope>
    <source>
        <strain evidence="1">28 12/20/2015</strain>
    </source>
</reference>
<protein>
    <submittedName>
        <fullName evidence="1">5772_t:CDS:1</fullName>
    </submittedName>
</protein>
<organism evidence="1 2">
    <name type="scientific">Cetraspora pellucida</name>
    <dbReference type="NCBI Taxonomy" id="1433469"/>
    <lineage>
        <taxon>Eukaryota</taxon>
        <taxon>Fungi</taxon>
        <taxon>Fungi incertae sedis</taxon>
        <taxon>Mucoromycota</taxon>
        <taxon>Glomeromycotina</taxon>
        <taxon>Glomeromycetes</taxon>
        <taxon>Diversisporales</taxon>
        <taxon>Gigasporaceae</taxon>
        <taxon>Cetraspora</taxon>
    </lineage>
</organism>
<proteinExistence type="predicted"/>
<sequence length="44" mass="5445">LLVAVLMRYDMEFVNQDQGLDLFCDSSYHWRELRIHLRPRIHEE</sequence>
<comment type="caution">
    <text evidence="1">The sequence shown here is derived from an EMBL/GenBank/DDBJ whole genome shotgun (WGS) entry which is preliminary data.</text>
</comment>
<gene>
    <name evidence="1" type="ORF">SPELUC_LOCUS15714</name>
</gene>
<evidence type="ECO:0000313" key="2">
    <source>
        <dbReference type="Proteomes" id="UP000789366"/>
    </source>
</evidence>
<keyword evidence="2" id="KW-1185">Reference proteome</keyword>